<dbReference type="InterPro" id="IPR035979">
    <property type="entry name" value="RBD_domain_sf"/>
</dbReference>
<dbReference type="PANTHER" id="PTHR48025">
    <property type="entry name" value="OS02G0815200 PROTEIN"/>
    <property type="match status" value="1"/>
</dbReference>
<evidence type="ECO:0000256" key="1">
    <source>
        <dbReference type="ARBA" id="ARBA00022884"/>
    </source>
</evidence>
<dbReference type="OrthoDB" id="444304at2759"/>
<feature type="non-terminal residue" evidence="7">
    <location>
        <position position="1895"/>
    </location>
</feature>
<feature type="transmembrane region" description="Helical" evidence="4">
    <location>
        <begin position="1197"/>
        <end position="1217"/>
    </location>
</feature>
<feature type="domain" description="RRM" evidence="6">
    <location>
        <begin position="1714"/>
        <end position="1800"/>
    </location>
</feature>
<feature type="compositionally biased region" description="Basic and acidic residues" evidence="3">
    <location>
        <begin position="1541"/>
        <end position="1550"/>
    </location>
</feature>
<gene>
    <name evidence="7" type="primary">pmpB</name>
    <name evidence="7" type="ORF">SNEC2469_LOCUS24578</name>
</gene>
<feature type="transmembrane region" description="Helical" evidence="4">
    <location>
        <begin position="1334"/>
        <end position="1353"/>
    </location>
</feature>
<evidence type="ECO:0000313" key="7">
    <source>
        <dbReference type="EMBL" id="CAE7824444.1"/>
    </source>
</evidence>
<feature type="transmembrane region" description="Helical" evidence="4">
    <location>
        <begin position="1303"/>
        <end position="1322"/>
    </location>
</feature>
<keyword evidence="8" id="KW-1185">Reference proteome</keyword>
<feature type="compositionally biased region" description="Basic and acidic residues" evidence="3">
    <location>
        <begin position="1639"/>
        <end position="1652"/>
    </location>
</feature>
<evidence type="ECO:0000256" key="3">
    <source>
        <dbReference type="SAM" id="MobiDB-lite"/>
    </source>
</evidence>
<keyword evidence="4" id="KW-1133">Transmembrane helix</keyword>
<feature type="compositionally biased region" description="Basic and acidic residues" evidence="3">
    <location>
        <begin position="1606"/>
        <end position="1620"/>
    </location>
</feature>
<feature type="transmembrane region" description="Helical" evidence="4">
    <location>
        <begin position="1082"/>
        <end position="1105"/>
    </location>
</feature>
<keyword evidence="4" id="KW-0472">Membrane</keyword>
<protein>
    <submittedName>
        <fullName evidence="7">PmpB protein</fullName>
    </submittedName>
</protein>
<evidence type="ECO:0000259" key="6">
    <source>
        <dbReference type="PROSITE" id="PS50102"/>
    </source>
</evidence>
<keyword evidence="1 2" id="KW-0694">RNA-binding</keyword>
<dbReference type="Pfam" id="PF00076">
    <property type="entry name" value="RRM_1"/>
    <property type="match status" value="2"/>
</dbReference>
<evidence type="ECO:0000256" key="5">
    <source>
        <dbReference type="SAM" id="SignalP"/>
    </source>
</evidence>
<dbReference type="PROSITE" id="PS51257">
    <property type="entry name" value="PROKAR_LIPOPROTEIN"/>
    <property type="match status" value="1"/>
</dbReference>
<dbReference type="CDD" id="cd00590">
    <property type="entry name" value="RRM_SF"/>
    <property type="match status" value="1"/>
</dbReference>
<keyword evidence="4" id="KW-0812">Transmembrane</keyword>
<feature type="transmembrane region" description="Helical" evidence="4">
    <location>
        <begin position="1050"/>
        <end position="1070"/>
    </location>
</feature>
<feature type="transmembrane region" description="Helical" evidence="4">
    <location>
        <begin position="1126"/>
        <end position="1142"/>
    </location>
</feature>
<comment type="caution">
    <text evidence="7">The sequence shown here is derived from an EMBL/GenBank/DDBJ whole genome shotgun (WGS) entry which is preliminary data.</text>
</comment>
<dbReference type="InterPro" id="IPR050502">
    <property type="entry name" value="Euk_RNA-bind_prot"/>
</dbReference>
<dbReference type="InterPro" id="IPR000504">
    <property type="entry name" value="RRM_dom"/>
</dbReference>
<feature type="chain" id="PRO_5032714976" evidence="5">
    <location>
        <begin position="20"/>
        <end position="1895"/>
    </location>
</feature>
<proteinExistence type="predicted"/>
<evidence type="ECO:0000313" key="8">
    <source>
        <dbReference type="Proteomes" id="UP000601435"/>
    </source>
</evidence>
<dbReference type="Gene3D" id="3.30.70.330">
    <property type="match status" value="2"/>
</dbReference>
<evidence type="ECO:0000256" key="4">
    <source>
        <dbReference type="SAM" id="Phobius"/>
    </source>
</evidence>
<dbReference type="Proteomes" id="UP000601435">
    <property type="component" value="Unassembled WGS sequence"/>
</dbReference>
<feature type="compositionally biased region" description="Basic and acidic residues" evidence="3">
    <location>
        <begin position="1678"/>
        <end position="1701"/>
    </location>
</feature>
<dbReference type="EMBL" id="CAJNJA010047474">
    <property type="protein sequence ID" value="CAE7824444.1"/>
    <property type="molecule type" value="Genomic_DNA"/>
</dbReference>
<organism evidence="7 8">
    <name type="scientific">Symbiodinium necroappetens</name>
    <dbReference type="NCBI Taxonomy" id="1628268"/>
    <lineage>
        <taxon>Eukaryota</taxon>
        <taxon>Sar</taxon>
        <taxon>Alveolata</taxon>
        <taxon>Dinophyceae</taxon>
        <taxon>Suessiales</taxon>
        <taxon>Symbiodiniaceae</taxon>
        <taxon>Symbiodinium</taxon>
    </lineage>
</organism>
<name>A0A812ZGP8_9DINO</name>
<feature type="domain" description="RRM" evidence="6">
    <location>
        <begin position="1458"/>
        <end position="1527"/>
    </location>
</feature>
<feature type="region of interest" description="Disordered" evidence="3">
    <location>
        <begin position="1523"/>
        <end position="1708"/>
    </location>
</feature>
<evidence type="ECO:0000256" key="2">
    <source>
        <dbReference type="PROSITE-ProRule" id="PRU00176"/>
    </source>
</evidence>
<accession>A0A812ZGP8</accession>
<feature type="transmembrane region" description="Helical" evidence="4">
    <location>
        <begin position="1255"/>
        <end position="1283"/>
    </location>
</feature>
<reference evidence="7" key="1">
    <citation type="submission" date="2021-02" db="EMBL/GenBank/DDBJ databases">
        <authorList>
            <person name="Dougan E. K."/>
            <person name="Rhodes N."/>
            <person name="Thang M."/>
            <person name="Chan C."/>
        </authorList>
    </citation>
    <scope>NUCLEOTIDE SEQUENCE</scope>
</reference>
<dbReference type="InterPro" id="IPR012677">
    <property type="entry name" value="Nucleotide-bd_a/b_plait_sf"/>
</dbReference>
<dbReference type="SUPFAM" id="SSF54928">
    <property type="entry name" value="RNA-binding domain, RBD"/>
    <property type="match status" value="2"/>
</dbReference>
<keyword evidence="5" id="KW-0732">Signal</keyword>
<feature type="signal peptide" evidence="5">
    <location>
        <begin position="1"/>
        <end position="19"/>
    </location>
</feature>
<dbReference type="PROSITE" id="PS50102">
    <property type="entry name" value="RRM"/>
    <property type="match status" value="2"/>
</dbReference>
<dbReference type="SMART" id="SM00360">
    <property type="entry name" value="RRM"/>
    <property type="match status" value="2"/>
</dbReference>
<dbReference type="PANTHER" id="PTHR48025:SF1">
    <property type="entry name" value="RRM DOMAIN-CONTAINING PROTEIN"/>
    <property type="match status" value="1"/>
</dbReference>
<sequence>MAPSTRAVVLLGLVLACGAVRVETSVMSISGLSSSEDAVFTPVAGPDANESPPCAILPTSGEATLVNLSAPFDSSCTWHGDLGLKVLLKSPLVFEANLLLKGDVHIIAAAEMDGPCITVHGDLLIKGHASFSGCVNKATQSRGGAIRTNGNVTVSGGSTLQLDNCQLVVPGSENFSQSFNASFHATNCSASNNGGGVCVGSFQQEAYATTHLLSCWAKKFGGGLRVSNTFTQSSHSVLHVKNCSANIGGGASVEGGFYQKAHGSARFSSCSARKSGGGLRAGNVYQDLKSSFHAENCAATEEGGGLYVDKNFTQISNASLHADSCSARDGGGVFVGTSYDQEAHSTARFTNCRARHDGGGLHAALYTQGLNTVLVAENCRATTGGGILVTGRFHQKERSFARFRSCMAVAAGGGLHASDFYQTWHSALHTENCLSKSSLVDTGGGGAFVRGRFHQNNHSKVRFASCRATFGGGLHAKQVHQHLNSSFEAENCTATYGGGIHLSRPDTILSSASRASFHQREYSSVRFSNCRAEKRGGGLDVEDDIVQGFGSWLHADQCAATHGGGVFIGGSLNQTEHSLARFTSCSAKESGGGAWSADIHQGDHSSAILENCSAKEGGGIFVNASLHQQGHSSSRFTSCNAEVIGGGLRVRGDLIQNMSSQLHAEDCFAKAGGGFYVTNFFQEKDSQAEFVNCTAVRNGGGMFADATFAQGAGGHTRFERCTALQQAGGGLSARALFSNGSIQFRSCSAEAGGGLHVQEDGKLHCGVSLLFQDCTAKSFGGGILSEAGEQQAIANLSFERCRARTASVLMMTSSIADLQLKQLFMTDNTGNDGVDISAAGSIAIESAHFHAQSGGVQIETAETLHLDDVLDCTNVSRCRFRAKTAHVAGFRCPVGTGTGTGLNSFDQGCLVCAEGYTQVLFGSSEPCLHCPDKARQCFSSHFEMESGTMVEHTNVSRSFHCPNEAACPGGQLPAGTPMCAEGYNGPGCVACTTGHAKADSSVLSCTRCSDERLVQALQWILFLSQRLLLFGLTATSAGAKSAGDLKESSIYLNQLMAFATISTMVFTAVMQTNTAKDLKSNAITFLFGAAMVVADTGSGQGSLGFASSQCLLSYIGFQQTLGSSHVLDVTVAAVLVVILSLVKDSRLALVAGLNCFLPSIVADFGKYMVCYRLEPDDGSGLESLHCPFLPEGSKGAGFVQVCAGLILFLTLALLAWVRLSMSKEVPPPSHVVFLTSKYKEMYALFETERLVRKTLLTLIGAMLPIASAPALQMGCLGGVVFSSLMLYGVAQPYHTPAWNRSEIALLATATYMIFMVSSLLANEFHWGHSVATQQFIIASTLILGGVVSSYMSFRVFRELIVEQTRAVTQVGTNSQSVHALTSLARLQPRFALKPREEGGAVVLREKKAPEQRRRVFTGPAEDVEEEEVKPLLVKRLSSSAPPPPPPFDENGEEAARRHCVFFHNAPKRVSEGVLKRVFERAGSVKRLRIFREDGKSQGMGLCEFVSPEGALAAAHILDGERIDPSELTPLAEPPRTAAPRNEGRRNEQRNSRHAQAQRRGPDKRARTGSSPGARQAKTEETSELKPLGVLMSPPPPPPQPVLKSRTARETQVKAEVEDAKVLAPSEAADGRISFYSPKQKSEQSETECKAEDSDSVSHCTDARAEQAPELSSEESCEVETKQEAPAKDLDEEMKPVEEPAKPEVFSEPEAEESSCVYFHNVPFEVNEEDLLPLFERAGPVKALRLFTLKDGRSRGQGLCQFERAGVAEKAVRILAGCFLANPSNDSEKDSRELHVKIHKGNTKILDNARAVGQLGLGAMMGSAGSPATPPPSFTLPAVPPPSPVPASAPASRCRCCSLGLYRCPGFLFIGVSFNTLSENLRTAVKPPVVQPGVAK</sequence>
<dbReference type="GO" id="GO:0003729">
    <property type="term" value="F:mRNA binding"/>
    <property type="evidence" value="ECO:0007669"/>
    <property type="project" value="TreeGrafter"/>
</dbReference>